<dbReference type="Proteomes" id="UP001597111">
    <property type="component" value="Unassembled WGS sequence"/>
</dbReference>
<organism evidence="2 3">
    <name type="scientific">Halolamina salina</name>
    <dbReference type="NCBI Taxonomy" id="1220023"/>
    <lineage>
        <taxon>Archaea</taxon>
        <taxon>Methanobacteriati</taxon>
        <taxon>Methanobacteriota</taxon>
        <taxon>Stenosarchaea group</taxon>
        <taxon>Halobacteria</taxon>
        <taxon>Halobacteriales</taxon>
        <taxon>Haloferacaceae</taxon>
    </lineage>
</organism>
<keyword evidence="1" id="KW-0472">Membrane</keyword>
<comment type="caution">
    <text evidence="2">The sequence shown here is derived from an EMBL/GenBank/DDBJ whole genome shotgun (WGS) entry which is preliminary data.</text>
</comment>
<dbReference type="EMBL" id="JBHUDH010000013">
    <property type="protein sequence ID" value="MFD1525052.1"/>
    <property type="molecule type" value="Genomic_DNA"/>
</dbReference>
<reference evidence="2 3" key="1">
    <citation type="journal article" date="2019" name="Int. J. Syst. Evol. Microbiol.">
        <title>The Global Catalogue of Microorganisms (GCM) 10K type strain sequencing project: providing services to taxonomists for standard genome sequencing and annotation.</title>
        <authorList>
            <consortium name="The Broad Institute Genomics Platform"/>
            <consortium name="The Broad Institute Genome Sequencing Center for Infectious Disease"/>
            <person name="Wu L."/>
            <person name="Ma J."/>
        </authorList>
    </citation>
    <scope>NUCLEOTIDE SEQUENCE [LARGE SCALE GENOMIC DNA]</scope>
    <source>
        <strain evidence="2 3">CGMCC 1.12285</strain>
    </source>
</reference>
<sequence>MTAAETVLLVGVVLAVWGAASVLFDAALGGGNHRFVAYLVGLLLGLALVGYLLVTRL</sequence>
<protein>
    <submittedName>
        <fullName evidence="2">Uncharacterized protein</fullName>
    </submittedName>
</protein>
<evidence type="ECO:0000313" key="3">
    <source>
        <dbReference type="Proteomes" id="UP001597111"/>
    </source>
</evidence>
<dbReference type="RefSeq" id="WP_379730728.1">
    <property type="nucleotide sequence ID" value="NZ_JBHSWZ010000018.1"/>
</dbReference>
<keyword evidence="1" id="KW-1133">Transmembrane helix</keyword>
<keyword evidence="1" id="KW-0812">Transmembrane</keyword>
<dbReference type="AlphaFoldDB" id="A0ABD6B3P6"/>
<gene>
    <name evidence="2" type="ORF">ACFR9S_01870</name>
</gene>
<feature type="transmembrane region" description="Helical" evidence="1">
    <location>
        <begin position="6"/>
        <end position="28"/>
    </location>
</feature>
<proteinExistence type="predicted"/>
<evidence type="ECO:0000256" key="1">
    <source>
        <dbReference type="SAM" id="Phobius"/>
    </source>
</evidence>
<feature type="transmembrane region" description="Helical" evidence="1">
    <location>
        <begin position="35"/>
        <end position="54"/>
    </location>
</feature>
<accession>A0ABD6B3P6</accession>
<name>A0ABD6B3P6_9EURY</name>
<keyword evidence="3" id="KW-1185">Reference proteome</keyword>
<evidence type="ECO:0000313" key="2">
    <source>
        <dbReference type="EMBL" id="MFD1525052.1"/>
    </source>
</evidence>